<proteinExistence type="predicted"/>
<feature type="transmembrane region" description="Helical" evidence="1">
    <location>
        <begin position="64"/>
        <end position="81"/>
    </location>
</feature>
<dbReference type="eggNOG" id="arCOG10814">
    <property type="taxonomic scope" value="Archaea"/>
</dbReference>
<keyword evidence="1" id="KW-0472">Membrane</keyword>
<dbReference type="GeneID" id="14377977"/>
<dbReference type="KEGG" id="hru:Halru_2905"/>
<dbReference type="Pfam" id="PF26047">
    <property type="entry name" value="DUF8015"/>
    <property type="match status" value="1"/>
</dbReference>
<gene>
    <name evidence="2" type="ordered locus">Halru_2905</name>
</gene>
<evidence type="ECO:0000256" key="1">
    <source>
        <dbReference type="SAM" id="Phobius"/>
    </source>
</evidence>
<dbReference type="RefSeq" id="WP_015302062.1">
    <property type="nucleotide sequence ID" value="NC_019964.1"/>
</dbReference>
<sequence>MAEHYDRVLLAIALLLASGVLVGALTAVPMQLARVVSVLAATPFVYDALFRNPPRPTEPAPRVTAAIVWQAVVVWAIIVALG</sequence>
<name>L0ID47_HALRX</name>
<dbReference type="InterPro" id="IPR058328">
    <property type="entry name" value="DUF8015"/>
</dbReference>
<keyword evidence="1" id="KW-1133">Transmembrane helix</keyword>
<evidence type="ECO:0000313" key="2">
    <source>
        <dbReference type="EMBL" id="AGB17475.1"/>
    </source>
</evidence>
<organism evidence="2 3">
    <name type="scientific">Halovivax ruber (strain DSM 18193 / JCM 13892 / XH-70)</name>
    <dbReference type="NCBI Taxonomy" id="797302"/>
    <lineage>
        <taxon>Archaea</taxon>
        <taxon>Methanobacteriati</taxon>
        <taxon>Methanobacteriota</taxon>
        <taxon>Stenosarchaea group</taxon>
        <taxon>Halobacteria</taxon>
        <taxon>Halobacteriales</taxon>
        <taxon>Natrialbaceae</taxon>
        <taxon>Halovivax</taxon>
    </lineage>
</organism>
<dbReference type="EMBL" id="CP003050">
    <property type="protein sequence ID" value="AGB17475.1"/>
    <property type="molecule type" value="Genomic_DNA"/>
</dbReference>
<keyword evidence="3" id="KW-1185">Reference proteome</keyword>
<dbReference type="AlphaFoldDB" id="L0ID47"/>
<dbReference type="Proteomes" id="UP000010846">
    <property type="component" value="Chromosome"/>
</dbReference>
<accession>L0ID47</accession>
<dbReference type="OrthoDB" id="205887at2157"/>
<keyword evidence="1" id="KW-0812">Transmembrane</keyword>
<evidence type="ECO:0000313" key="3">
    <source>
        <dbReference type="Proteomes" id="UP000010846"/>
    </source>
</evidence>
<dbReference type="HOGENOM" id="CLU_172993_0_0_2"/>
<protein>
    <submittedName>
        <fullName evidence="2">Uncharacterized protein</fullName>
    </submittedName>
</protein>
<reference evidence="2" key="1">
    <citation type="submission" date="2011-09" db="EMBL/GenBank/DDBJ databases">
        <title>Complete sequence of Halovivax ruber XH-70.</title>
        <authorList>
            <consortium name="US DOE Joint Genome Institute"/>
            <person name="Lucas S."/>
            <person name="Han J."/>
            <person name="Lapidus A."/>
            <person name="Cheng J.-F."/>
            <person name="Goodwin L."/>
            <person name="Pitluck S."/>
            <person name="Peters L."/>
            <person name="Mikhailova N."/>
            <person name="Davenport K."/>
            <person name="Detter J.C."/>
            <person name="Han C."/>
            <person name="Tapia R."/>
            <person name="Land M."/>
            <person name="Hauser L."/>
            <person name="Kyrpides N."/>
            <person name="Ivanova N."/>
            <person name="Pagani I."/>
            <person name="Sproer C."/>
            <person name="Anderson I."/>
            <person name="Woyke T."/>
        </authorList>
    </citation>
    <scope>NUCLEOTIDE SEQUENCE</scope>
    <source>
        <strain evidence="2">XH-70</strain>
    </source>
</reference>